<accession>A0ACB6RA23</accession>
<organism evidence="1 2">
    <name type="scientific">Lindgomyces ingoldianus</name>
    <dbReference type="NCBI Taxonomy" id="673940"/>
    <lineage>
        <taxon>Eukaryota</taxon>
        <taxon>Fungi</taxon>
        <taxon>Dikarya</taxon>
        <taxon>Ascomycota</taxon>
        <taxon>Pezizomycotina</taxon>
        <taxon>Dothideomycetes</taxon>
        <taxon>Pleosporomycetidae</taxon>
        <taxon>Pleosporales</taxon>
        <taxon>Lindgomycetaceae</taxon>
        <taxon>Lindgomyces</taxon>
    </lineage>
</organism>
<comment type="caution">
    <text evidence="1">The sequence shown here is derived from an EMBL/GenBank/DDBJ whole genome shotgun (WGS) entry which is preliminary data.</text>
</comment>
<gene>
    <name evidence="1" type="ORF">BDR25DRAFT_101543</name>
</gene>
<protein>
    <submittedName>
        <fullName evidence="1">Uncharacterized protein</fullName>
    </submittedName>
</protein>
<evidence type="ECO:0000313" key="2">
    <source>
        <dbReference type="Proteomes" id="UP000799755"/>
    </source>
</evidence>
<proteinExistence type="predicted"/>
<dbReference type="Proteomes" id="UP000799755">
    <property type="component" value="Unassembled WGS sequence"/>
</dbReference>
<sequence length="136" mass="15576">MFCLSRRLRCSSYSQTEELKPPIIIRICGSADTTGANRWRVARLSIQNSGENIISRHLVNEILHLPIQPLDHATPSIVQQSFEGYVDLSWHFEGHPDQQHRGRFFVTSKVHPQHDAIDATIGRRSLERLGTPMTRH</sequence>
<reference evidence="1" key="1">
    <citation type="journal article" date="2020" name="Stud. Mycol.">
        <title>101 Dothideomycetes genomes: a test case for predicting lifestyles and emergence of pathogens.</title>
        <authorList>
            <person name="Haridas S."/>
            <person name="Albert R."/>
            <person name="Binder M."/>
            <person name="Bloem J."/>
            <person name="Labutti K."/>
            <person name="Salamov A."/>
            <person name="Andreopoulos B."/>
            <person name="Baker S."/>
            <person name="Barry K."/>
            <person name="Bills G."/>
            <person name="Bluhm B."/>
            <person name="Cannon C."/>
            <person name="Castanera R."/>
            <person name="Culley D."/>
            <person name="Daum C."/>
            <person name="Ezra D."/>
            <person name="Gonzalez J."/>
            <person name="Henrissat B."/>
            <person name="Kuo A."/>
            <person name="Liang C."/>
            <person name="Lipzen A."/>
            <person name="Lutzoni F."/>
            <person name="Magnuson J."/>
            <person name="Mondo S."/>
            <person name="Nolan M."/>
            <person name="Ohm R."/>
            <person name="Pangilinan J."/>
            <person name="Park H.-J."/>
            <person name="Ramirez L."/>
            <person name="Alfaro M."/>
            <person name="Sun H."/>
            <person name="Tritt A."/>
            <person name="Yoshinaga Y."/>
            <person name="Zwiers L.-H."/>
            <person name="Turgeon B."/>
            <person name="Goodwin S."/>
            <person name="Spatafora J."/>
            <person name="Crous P."/>
            <person name="Grigoriev I."/>
        </authorList>
    </citation>
    <scope>NUCLEOTIDE SEQUENCE</scope>
    <source>
        <strain evidence="1">ATCC 200398</strain>
    </source>
</reference>
<name>A0ACB6RA23_9PLEO</name>
<keyword evidence="2" id="KW-1185">Reference proteome</keyword>
<evidence type="ECO:0000313" key="1">
    <source>
        <dbReference type="EMBL" id="KAF2475311.1"/>
    </source>
</evidence>
<dbReference type="EMBL" id="MU003496">
    <property type="protein sequence ID" value="KAF2475311.1"/>
    <property type="molecule type" value="Genomic_DNA"/>
</dbReference>